<dbReference type="SMART" id="SM00539">
    <property type="entry name" value="NIDO"/>
    <property type="match status" value="1"/>
</dbReference>
<evidence type="ECO:0000313" key="2">
    <source>
        <dbReference type="EMBL" id="MBM1712067.1"/>
    </source>
</evidence>
<sequence>MVNVTSNALLPFGAELLFRNDDRSSAAIDITSIFQSGITIGDTNYTSLYVNTNGNVTFGGGLSTFTPTGIGVGTGNLDIIAPFWADVDTRGTDDANKNVFWDFNAERDSFVVTWNDVGYYNSNQDKENTFQLELADTGNGNVQIVFRYEDVQWTTGDASGGSSGLGGTIARAGFAFGQDLSFELPSSGNQNAILELENNPGNSGVDGAWIFDIRDGALVNVGGAGNDILVGAEESDSIFGNDGDDDIDSAGGNDFVYGGNGNDDLVGGVGNDFISGGLGSDRLDGGEGFDIADCLAYEFDAGSFTINDDGTVSLTGEGGDIDTLISIEAVAFSDGDLRFDVGALESFGAAYRFYTSILNREPDGAGLDFYVSLLDDGVSLFDIAQDISTSQEFVESFGSDLDTETFLGRVYQNILNRTPDGAGLEFWRNAIDTDEVSRAEAVVYISEDDESRGITIDVIGNGYFVEDFGF</sequence>
<dbReference type="Pfam" id="PF06119">
    <property type="entry name" value="NIDO"/>
    <property type="match status" value="1"/>
</dbReference>
<gene>
    <name evidence="2" type="ORF">JQV55_00660</name>
</gene>
<dbReference type="PRINTS" id="PR00313">
    <property type="entry name" value="CABNDNGRPT"/>
</dbReference>
<dbReference type="PANTHER" id="PTHR13802">
    <property type="entry name" value="MUCIN 4-RELATED"/>
    <property type="match status" value="1"/>
</dbReference>
<dbReference type="AlphaFoldDB" id="A0AAE2VUN7"/>
<dbReference type="Proteomes" id="UP000732193">
    <property type="component" value="Unassembled WGS sequence"/>
</dbReference>
<accession>A0AAE2VUN7</accession>
<dbReference type="InterPro" id="IPR051495">
    <property type="entry name" value="Epithelial_Barrier/Signaling"/>
</dbReference>
<dbReference type="InterPro" id="IPR003886">
    <property type="entry name" value="NIDO_dom"/>
</dbReference>
<dbReference type="InterPro" id="IPR011049">
    <property type="entry name" value="Serralysin-like_metalloprot_C"/>
</dbReference>
<dbReference type="PROSITE" id="PS00330">
    <property type="entry name" value="HEMOLYSIN_CALCIUM"/>
    <property type="match status" value="2"/>
</dbReference>
<name>A0AAE2VUN7_9RHOB</name>
<reference evidence="2 3" key="1">
    <citation type="submission" date="2021-01" db="EMBL/GenBank/DDBJ databases">
        <title>Diatom-associated Roseobacters Show Island Model of Population Structure.</title>
        <authorList>
            <person name="Qu L."/>
            <person name="Feng X."/>
            <person name="Chen Y."/>
            <person name="Li L."/>
            <person name="Wang X."/>
            <person name="Hu Z."/>
            <person name="Wang H."/>
            <person name="Luo H."/>
        </authorList>
    </citation>
    <scope>NUCLEOTIDE SEQUENCE [LARGE SCALE GENOMIC DNA]</scope>
    <source>
        <strain evidence="2 3">TR60-84</strain>
    </source>
</reference>
<organism evidence="2 3">
    <name type="scientific">Sulfitobacter geojensis</name>
    <dbReference type="NCBI Taxonomy" id="1342299"/>
    <lineage>
        <taxon>Bacteria</taxon>
        <taxon>Pseudomonadati</taxon>
        <taxon>Pseudomonadota</taxon>
        <taxon>Alphaproteobacteria</taxon>
        <taxon>Rhodobacterales</taxon>
        <taxon>Roseobacteraceae</taxon>
        <taxon>Sulfitobacter</taxon>
    </lineage>
</organism>
<dbReference type="SUPFAM" id="SSF51120">
    <property type="entry name" value="beta-Roll"/>
    <property type="match status" value="1"/>
</dbReference>
<dbReference type="InterPro" id="IPR018511">
    <property type="entry name" value="Hemolysin-typ_Ca-bd_CS"/>
</dbReference>
<keyword evidence="3" id="KW-1185">Reference proteome</keyword>
<dbReference type="GO" id="GO:0007160">
    <property type="term" value="P:cell-matrix adhesion"/>
    <property type="evidence" value="ECO:0007669"/>
    <property type="project" value="InterPro"/>
</dbReference>
<dbReference type="InterPro" id="IPR001343">
    <property type="entry name" value="Hemolysn_Ca-bd"/>
</dbReference>
<evidence type="ECO:0000313" key="3">
    <source>
        <dbReference type="Proteomes" id="UP000732193"/>
    </source>
</evidence>
<dbReference type="PANTHER" id="PTHR13802:SF59">
    <property type="entry name" value="SUSHI DOMAIN-CONTAINING PROTEIN 2"/>
    <property type="match status" value="1"/>
</dbReference>
<dbReference type="EMBL" id="JAFBRM010000001">
    <property type="protein sequence ID" value="MBM1712067.1"/>
    <property type="molecule type" value="Genomic_DNA"/>
</dbReference>
<dbReference type="RefSeq" id="WP_203240921.1">
    <property type="nucleotide sequence ID" value="NZ_JAFBRH010000001.1"/>
</dbReference>
<protein>
    <submittedName>
        <fullName evidence="2">DUF4214 domain-containing protein</fullName>
    </submittedName>
</protein>
<proteinExistence type="predicted"/>
<dbReference type="Gene3D" id="2.150.10.10">
    <property type="entry name" value="Serralysin-like metalloprotease, C-terminal"/>
    <property type="match status" value="1"/>
</dbReference>
<dbReference type="GO" id="GO:0005509">
    <property type="term" value="F:calcium ion binding"/>
    <property type="evidence" value="ECO:0007669"/>
    <property type="project" value="InterPro"/>
</dbReference>
<feature type="domain" description="NIDO" evidence="1">
    <location>
        <begin position="82"/>
        <end position="218"/>
    </location>
</feature>
<dbReference type="InterPro" id="IPR025282">
    <property type="entry name" value="DUF4214"/>
</dbReference>
<evidence type="ECO:0000259" key="1">
    <source>
        <dbReference type="SMART" id="SM00539"/>
    </source>
</evidence>
<dbReference type="InterPro" id="IPR038255">
    <property type="entry name" value="PBS_linker_sf"/>
</dbReference>
<comment type="caution">
    <text evidence="2">The sequence shown here is derived from an EMBL/GenBank/DDBJ whole genome shotgun (WGS) entry which is preliminary data.</text>
</comment>
<dbReference type="Pfam" id="PF00353">
    <property type="entry name" value="HemolysinCabind"/>
    <property type="match status" value="2"/>
</dbReference>
<dbReference type="Pfam" id="PF13946">
    <property type="entry name" value="DUF4214"/>
    <property type="match status" value="1"/>
</dbReference>
<dbReference type="Gene3D" id="1.10.3130.20">
    <property type="entry name" value="Phycobilisome linker domain"/>
    <property type="match status" value="1"/>
</dbReference>